<evidence type="ECO:0000256" key="1">
    <source>
        <dbReference type="ARBA" id="ARBA00004651"/>
    </source>
</evidence>
<feature type="region of interest" description="Disordered" evidence="6">
    <location>
        <begin position="1"/>
        <end position="32"/>
    </location>
</feature>
<dbReference type="GO" id="GO:0005524">
    <property type="term" value="F:ATP binding"/>
    <property type="evidence" value="ECO:0007669"/>
    <property type="project" value="InterPro"/>
</dbReference>
<comment type="subcellular location">
    <subcellularLocation>
        <location evidence="1">Cell membrane</location>
        <topology evidence="1">Multi-pass membrane protein</topology>
    </subcellularLocation>
</comment>
<dbReference type="GO" id="GO:0016887">
    <property type="term" value="F:ATP hydrolysis activity"/>
    <property type="evidence" value="ECO:0007669"/>
    <property type="project" value="InterPro"/>
</dbReference>
<feature type="transmembrane region" description="Helical" evidence="7">
    <location>
        <begin position="696"/>
        <end position="717"/>
    </location>
</feature>
<dbReference type="NCBIfam" id="TIGR01494">
    <property type="entry name" value="ATPase_P-type"/>
    <property type="match status" value="2"/>
</dbReference>
<evidence type="ECO:0000256" key="7">
    <source>
        <dbReference type="SAM" id="Phobius"/>
    </source>
</evidence>
<sequence length="825" mass="84566">MLCRVDGQSASRAPVVGEGAIGPPTPADRPVTGPAGLSVAEVAERVAAGLTNATTVRTSRTVGQIVRANVLTFFNGLLTALWVVAVATGRWQNALFGGVVIANAGIGIVQELRAKRTLDRLAVLNAPRARVVREGVVTELDVAELVLDDLLEIRAGDQVPADALVRSSVGLTVDESLLTGESEPVTKAAGDPVRSGSVVVAGSARAQTTAVGDDAYAARLATEARRFTTTYSEMVAATNRLLRWIAVVLVVVSPAVLWSQFRSEDNEGWADAVTGTVAALVGMVPEGLVLLTTLAFMVASLTLVRQQTLVQELPAVEGLARVDVVCLDKTGTLTHGDVRFDRLDLLDGADADGVRKALGALAGADAANATAAAITAAFPPAAGATVVGAVPFSSARKWSAVSLADAGTWLLGAPEMVLAGAATGAAGTARHRADQLAAEGRRVLLLASSPHPPPGSGEDVGLPQDLRPVALVVLAERIREDAAEVLGYFTEQGVALKVISGDNPRTVGAVAAAVGVPGVSGAVDAVDARTLPEDDDALAAVVETASVFGRVTPHQKRAMVRALQRRGHVVAMTGDGVNDALALKDADIGVAMGNGSPATRAVAQLVLLDGRFAHLPAAVAEGRRVIANIERAASLFLVKNVYSLVLALVTVVTVAAYPLEPVQLTLISTVTIGVPGFFLALLPNRRRYVPGFLRRVLCFAVPVGVLTGIAAYAGYALTRWLVPGAGVPAARTAATLVVLALALWTLLVLARPLDGVKAALVATMAAVVVLVLALPALAEDVVLLQVSAAVLGIAAALAVPAAVLVELAGRWALAAARPDAAGRDG</sequence>
<feature type="transmembrane region" description="Helical" evidence="7">
    <location>
        <begin position="241"/>
        <end position="258"/>
    </location>
</feature>
<feature type="transmembrane region" description="Helical" evidence="7">
    <location>
        <begin position="729"/>
        <end position="749"/>
    </location>
</feature>
<dbReference type="Gene3D" id="2.70.150.10">
    <property type="entry name" value="Calcium-transporting ATPase, cytoplasmic transduction domain A"/>
    <property type="match status" value="1"/>
</dbReference>
<dbReference type="SFLD" id="SFLDF00027">
    <property type="entry name" value="p-type_atpase"/>
    <property type="match status" value="1"/>
</dbReference>
<evidence type="ECO:0000256" key="4">
    <source>
        <dbReference type="ARBA" id="ARBA00022989"/>
    </source>
</evidence>
<proteinExistence type="predicted"/>
<dbReference type="InterPro" id="IPR036412">
    <property type="entry name" value="HAD-like_sf"/>
</dbReference>
<dbReference type="Gene3D" id="3.40.50.1000">
    <property type="entry name" value="HAD superfamily/HAD-like"/>
    <property type="match status" value="1"/>
</dbReference>
<name>A0A286GPV1_9ACTN</name>
<feature type="transmembrane region" description="Helical" evidence="7">
    <location>
        <begin position="665"/>
        <end position="684"/>
    </location>
</feature>
<evidence type="ECO:0000256" key="6">
    <source>
        <dbReference type="SAM" id="MobiDB-lite"/>
    </source>
</evidence>
<gene>
    <name evidence="9" type="ORF">SAMN06272739_1539</name>
</gene>
<feature type="transmembrane region" description="Helical" evidence="7">
    <location>
        <begin position="756"/>
        <end position="777"/>
    </location>
</feature>
<keyword evidence="5 7" id="KW-0472">Membrane</keyword>
<dbReference type="Pfam" id="PF00702">
    <property type="entry name" value="Hydrolase"/>
    <property type="match status" value="1"/>
</dbReference>
<dbReference type="InterPro" id="IPR059000">
    <property type="entry name" value="ATPase_P-type_domA"/>
</dbReference>
<dbReference type="Gene3D" id="1.20.1110.10">
    <property type="entry name" value="Calcium-transporting ATPase, transmembrane domain"/>
    <property type="match status" value="1"/>
</dbReference>
<feature type="domain" description="P-type ATPase A" evidence="8">
    <location>
        <begin position="124"/>
        <end position="223"/>
    </location>
</feature>
<dbReference type="Pfam" id="PF00122">
    <property type="entry name" value="E1-E2_ATPase"/>
    <property type="match status" value="1"/>
</dbReference>
<keyword evidence="2 7" id="KW-0812">Transmembrane</keyword>
<dbReference type="SUPFAM" id="SSF81665">
    <property type="entry name" value="Calcium ATPase, transmembrane domain M"/>
    <property type="match status" value="1"/>
</dbReference>
<dbReference type="InterPro" id="IPR023298">
    <property type="entry name" value="ATPase_P-typ_TM_dom_sf"/>
</dbReference>
<feature type="transmembrane region" description="Helical" evidence="7">
    <location>
        <begin position="91"/>
        <end position="109"/>
    </location>
</feature>
<feature type="transmembrane region" description="Helical" evidence="7">
    <location>
        <begin position="641"/>
        <end position="659"/>
    </location>
</feature>
<dbReference type="PANTHER" id="PTHR42861">
    <property type="entry name" value="CALCIUM-TRANSPORTING ATPASE"/>
    <property type="match status" value="1"/>
</dbReference>
<dbReference type="AlphaFoldDB" id="A0A286GPV1"/>
<dbReference type="PRINTS" id="PR00119">
    <property type="entry name" value="CATATPASE"/>
</dbReference>
<evidence type="ECO:0000256" key="3">
    <source>
        <dbReference type="ARBA" id="ARBA00022967"/>
    </source>
</evidence>
<evidence type="ECO:0000313" key="9">
    <source>
        <dbReference type="EMBL" id="SOD97553.1"/>
    </source>
</evidence>
<feature type="transmembrane region" description="Helical" evidence="7">
    <location>
        <begin position="783"/>
        <end position="805"/>
    </location>
</feature>
<keyword evidence="10" id="KW-1185">Reference proteome</keyword>
<evidence type="ECO:0000256" key="2">
    <source>
        <dbReference type="ARBA" id="ARBA00022692"/>
    </source>
</evidence>
<organism evidence="9 10">
    <name type="scientific">Blastococcus haudaquaticus</name>
    <dbReference type="NCBI Taxonomy" id="1938745"/>
    <lineage>
        <taxon>Bacteria</taxon>
        <taxon>Bacillati</taxon>
        <taxon>Actinomycetota</taxon>
        <taxon>Actinomycetes</taxon>
        <taxon>Geodermatophilales</taxon>
        <taxon>Geodermatophilaceae</taxon>
        <taxon>Blastococcus</taxon>
    </lineage>
</organism>
<feature type="transmembrane region" description="Helical" evidence="7">
    <location>
        <begin position="278"/>
        <end position="304"/>
    </location>
</feature>
<dbReference type="SFLD" id="SFLDG00002">
    <property type="entry name" value="C1.7:_P-type_atpase_like"/>
    <property type="match status" value="1"/>
</dbReference>
<feature type="transmembrane region" description="Helical" evidence="7">
    <location>
        <begin position="65"/>
        <end position="85"/>
    </location>
</feature>
<evidence type="ECO:0000313" key="10">
    <source>
        <dbReference type="Proteomes" id="UP000219482"/>
    </source>
</evidence>
<dbReference type="Gene3D" id="3.40.1110.10">
    <property type="entry name" value="Calcium-transporting ATPase, cytoplasmic domain N"/>
    <property type="match status" value="1"/>
</dbReference>
<dbReference type="GO" id="GO:0005886">
    <property type="term" value="C:plasma membrane"/>
    <property type="evidence" value="ECO:0007669"/>
    <property type="project" value="UniProtKB-SubCell"/>
</dbReference>
<evidence type="ECO:0000256" key="5">
    <source>
        <dbReference type="ARBA" id="ARBA00023136"/>
    </source>
</evidence>
<dbReference type="SUPFAM" id="SSF81653">
    <property type="entry name" value="Calcium ATPase, transduction domain A"/>
    <property type="match status" value="1"/>
</dbReference>
<dbReference type="PRINTS" id="PR00120">
    <property type="entry name" value="HATPASE"/>
</dbReference>
<dbReference type="InterPro" id="IPR044492">
    <property type="entry name" value="P_typ_ATPase_HD_dom"/>
</dbReference>
<dbReference type="SUPFAM" id="SSF56784">
    <property type="entry name" value="HAD-like"/>
    <property type="match status" value="1"/>
</dbReference>
<dbReference type="InterPro" id="IPR023299">
    <property type="entry name" value="ATPase_P-typ_cyto_dom_N"/>
</dbReference>
<reference evidence="10" key="1">
    <citation type="submission" date="2017-09" db="EMBL/GenBank/DDBJ databases">
        <authorList>
            <person name="Varghese N."/>
            <person name="Submissions S."/>
        </authorList>
    </citation>
    <scope>NUCLEOTIDE SEQUENCE [LARGE SCALE GENOMIC DNA]</scope>
    <source>
        <strain evidence="10">DSM 44270</strain>
    </source>
</reference>
<dbReference type="SFLD" id="SFLDS00003">
    <property type="entry name" value="Haloacid_Dehalogenase"/>
    <property type="match status" value="1"/>
</dbReference>
<evidence type="ECO:0000259" key="8">
    <source>
        <dbReference type="Pfam" id="PF00122"/>
    </source>
</evidence>
<dbReference type="PROSITE" id="PS00154">
    <property type="entry name" value="ATPASE_E1_E2"/>
    <property type="match status" value="1"/>
</dbReference>
<dbReference type="InterPro" id="IPR023214">
    <property type="entry name" value="HAD_sf"/>
</dbReference>
<keyword evidence="3" id="KW-1278">Translocase</keyword>
<dbReference type="Proteomes" id="UP000219482">
    <property type="component" value="Unassembled WGS sequence"/>
</dbReference>
<keyword evidence="4 7" id="KW-1133">Transmembrane helix</keyword>
<protein>
    <submittedName>
        <fullName evidence="9">Cation-transporting ATPase E</fullName>
    </submittedName>
</protein>
<dbReference type="InterPro" id="IPR001757">
    <property type="entry name" value="P_typ_ATPase"/>
</dbReference>
<dbReference type="EMBL" id="OCNK01000002">
    <property type="protein sequence ID" value="SOD97553.1"/>
    <property type="molecule type" value="Genomic_DNA"/>
</dbReference>
<accession>A0A286GPV1</accession>
<dbReference type="InterPro" id="IPR008250">
    <property type="entry name" value="ATPase_P-typ_transduc_dom_A_sf"/>
</dbReference>
<dbReference type="InterPro" id="IPR018303">
    <property type="entry name" value="ATPase_P-typ_P_site"/>
</dbReference>